<evidence type="ECO:0000313" key="1">
    <source>
        <dbReference type="EMBL" id="TFK58406.1"/>
    </source>
</evidence>
<reference evidence="1 2" key="1">
    <citation type="journal article" date="2019" name="Nat. Ecol. Evol.">
        <title>Megaphylogeny resolves global patterns of mushroom evolution.</title>
        <authorList>
            <person name="Varga T."/>
            <person name="Krizsan K."/>
            <person name="Foldi C."/>
            <person name="Dima B."/>
            <person name="Sanchez-Garcia M."/>
            <person name="Sanchez-Ramirez S."/>
            <person name="Szollosi G.J."/>
            <person name="Szarkandi J.G."/>
            <person name="Papp V."/>
            <person name="Albert L."/>
            <person name="Andreopoulos W."/>
            <person name="Angelini C."/>
            <person name="Antonin V."/>
            <person name="Barry K.W."/>
            <person name="Bougher N.L."/>
            <person name="Buchanan P."/>
            <person name="Buyck B."/>
            <person name="Bense V."/>
            <person name="Catcheside P."/>
            <person name="Chovatia M."/>
            <person name="Cooper J."/>
            <person name="Damon W."/>
            <person name="Desjardin D."/>
            <person name="Finy P."/>
            <person name="Geml J."/>
            <person name="Haridas S."/>
            <person name="Hughes K."/>
            <person name="Justo A."/>
            <person name="Karasinski D."/>
            <person name="Kautmanova I."/>
            <person name="Kiss B."/>
            <person name="Kocsube S."/>
            <person name="Kotiranta H."/>
            <person name="LaButti K.M."/>
            <person name="Lechner B.E."/>
            <person name="Liimatainen K."/>
            <person name="Lipzen A."/>
            <person name="Lukacs Z."/>
            <person name="Mihaltcheva S."/>
            <person name="Morgado L.N."/>
            <person name="Niskanen T."/>
            <person name="Noordeloos M.E."/>
            <person name="Ohm R.A."/>
            <person name="Ortiz-Santana B."/>
            <person name="Ovrebo C."/>
            <person name="Racz N."/>
            <person name="Riley R."/>
            <person name="Savchenko A."/>
            <person name="Shiryaev A."/>
            <person name="Soop K."/>
            <person name="Spirin V."/>
            <person name="Szebenyi C."/>
            <person name="Tomsovsky M."/>
            <person name="Tulloss R.E."/>
            <person name="Uehling J."/>
            <person name="Grigoriev I.V."/>
            <person name="Vagvolgyi C."/>
            <person name="Papp T."/>
            <person name="Martin F.M."/>
            <person name="Miettinen O."/>
            <person name="Hibbett D.S."/>
            <person name="Nagy L.G."/>
        </authorList>
    </citation>
    <scope>NUCLEOTIDE SEQUENCE [LARGE SCALE GENOMIC DNA]</scope>
    <source>
        <strain evidence="1 2">NL-1719</strain>
    </source>
</reference>
<feature type="non-terminal residue" evidence="1">
    <location>
        <position position="1"/>
    </location>
</feature>
<protein>
    <submittedName>
        <fullName evidence="1">Uncharacterized protein</fullName>
    </submittedName>
</protein>
<accession>A0ACD2ZYP7</accession>
<dbReference type="Proteomes" id="UP000308600">
    <property type="component" value="Unassembled WGS sequence"/>
</dbReference>
<keyword evidence="2" id="KW-1185">Reference proteome</keyword>
<name>A0ACD2ZYP7_9AGAR</name>
<sequence length="165" mass="19590">SLEKRRRKADQDLFIAAVVMNLWIRDSASHNDRLDLTVMGLYNIVRVVCERIRRTTVPQDFYHPFMKYLGYEDRFSRHWMGLDQIRPLAEEQSVYFFMRAVLRILISLISLETCLLIHFAIRLLSFVANSAASECTFSEFSIIRRKRRNRLSLEIIRKMGVLQMD</sequence>
<gene>
    <name evidence="1" type="ORF">BDN72DRAFT_742872</name>
</gene>
<evidence type="ECO:0000313" key="2">
    <source>
        <dbReference type="Proteomes" id="UP000308600"/>
    </source>
</evidence>
<feature type="non-terminal residue" evidence="1">
    <location>
        <position position="165"/>
    </location>
</feature>
<organism evidence="1 2">
    <name type="scientific">Pluteus cervinus</name>
    <dbReference type="NCBI Taxonomy" id="181527"/>
    <lineage>
        <taxon>Eukaryota</taxon>
        <taxon>Fungi</taxon>
        <taxon>Dikarya</taxon>
        <taxon>Basidiomycota</taxon>
        <taxon>Agaricomycotina</taxon>
        <taxon>Agaricomycetes</taxon>
        <taxon>Agaricomycetidae</taxon>
        <taxon>Agaricales</taxon>
        <taxon>Pluteineae</taxon>
        <taxon>Pluteaceae</taxon>
        <taxon>Pluteus</taxon>
    </lineage>
</organism>
<proteinExistence type="predicted"/>
<dbReference type="EMBL" id="ML209386">
    <property type="protein sequence ID" value="TFK58406.1"/>
    <property type="molecule type" value="Genomic_DNA"/>
</dbReference>